<dbReference type="Pfam" id="PF03022">
    <property type="entry name" value="MRJP"/>
    <property type="match status" value="1"/>
</dbReference>
<comment type="similarity">
    <text evidence="2">Belongs to the major royal jelly protein family.</text>
</comment>
<keyword evidence="4" id="KW-0732">Signal</keyword>
<evidence type="ECO:0000313" key="5">
    <source>
        <dbReference type="EMBL" id="JAS24400.1"/>
    </source>
</evidence>
<dbReference type="PANTHER" id="PTHR10009">
    <property type="entry name" value="PROTEIN YELLOW-RELATED"/>
    <property type="match status" value="1"/>
</dbReference>
<evidence type="ECO:0000256" key="4">
    <source>
        <dbReference type="SAM" id="SignalP"/>
    </source>
</evidence>
<dbReference type="GO" id="GO:0005576">
    <property type="term" value="C:extracellular region"/>
    <property type="evidence" value="ECO:0007669"/>
    <property type="project" value="UniProtKB-SubCell"/>
</dbReference>
<comment type="subcellular location">
    <subcellularLocation>
        <location evidence="1">Secreted</location>
    </subcellularLocation>
</comment>
<sequence length="420" mass="47841">MDLHISILFAILISGEGQHRWSKINEVLRWKQVDYQLSSDRVRNELISSRRFIPENNSMLGLEVWRDKVFITVPRWYQGVVATLNYVNLNSRSKSPPLIPYPDYTTNDIHSGDLNNKIISTTRIFVDSCNRLWVPDNGQEGISTGATTRLSSHKLFVFDLNTNRLLKKIAIGRDVAREQTLFYEVAVEVTNNDCSRAFAYLADTVGYGLVVYSYATDSLTRISNTYLYFEPQNSVFNNVQFNDGIMGIALSQTRHDGFRTMYFHALASYNEYNVSTQVLRDPTLSGDFTRFKLMGSRGEKGQSTTQRLDEKTGVLFYTQVMKNGIGCWNSKMYPNEYSTATNGMVVVDRTRITFPSALTLDSNRDVWVLSNNLLSFGARTMNPKDFNYRIYNASVESLIKDTMCDVVTEPAASAPQIWSK</sequence>
<dbReference type="EMBL" id="GEDC01012898">
    <property type="protein sequence ID" value="JAS24400.1"/>
    <property type="molecule type" value="Transcribed_RNA"/>
</dbReference>
<dbReference type="Gene3D" id="2.120.10.30">
    <property type="entry name" value="TolB, C-terminal domain"/>
    <property type="match status" value="1"/>
</dbReference>
<evidence type="ECO:0000256" key="3">
    <source>
        <dbReference type="ARBA" id="ARBA00022525"/>
    </source>
</evidence>
<evidence type="ECO:0000256" key="2">
    <source>
        <dbReference type="ARBA" id="ARBA00009127"/>
    </source>
</evidence>
<accession>A0A1B6DFI2</accession>
<organism evidence="5">
    <name type="scientific">Clastoptera arizonana</name>
    <name type="common">Arizona spittle bug</name>
    <dbReference type="NCBI Taxonomy" id="38151"/>
    <lineage>
        <taxon>Eukaryota</taxon>
        <taxon>Metazoa</taxon>
        <taxon>Ecdysozoa</taxon>
        <taxon>Arthropoda</taxon>
        <taxon>Hexapoda</taxon>
        <taxon>Insecta</taxon>
        <taxon>Pterygota</taxon>
        <taxon>Neoptera</taxon>
        <taxon>Paraneoptera</taxon>
        <taxon>Hemiptera</taxon>
        <taxon>Auchenorrhyncha</taxon>
        <taxon>Cercopoidea</taxon>
        <taxon>Clastopteridae</taxon>
        <taxon>Clastoptera</taxon>
    </lineage>
</organism>
<dbReference type="PANTHER" id="PTHR10009:SF11">
    <property type="entry name" value="RH54244P"/>
    <property type="match status" value="1"/>
</dbReference>
<gene>
    <name evidence="5" type="ORF">g.8541</name>
</gene>
<reference evidence="5" key="1">
    <citation type="submission" date="2015-12" db="EMBL/GenBank/DDBJ databases">
        <title>De novo transcriptome assembly of four potential Pierce s Disease insect vectors from Arizona vineyards.</title>
        <authorList>
            <person name="Tassone E.E."/>
        </authorList>
    </citation>
    <scope>NUCLEOTIDE SEQUENCE</scope>
</reference>
<protein>
    <recommendedName>
        <fullName evidence="6">Bee-milk protein</fullName>
    </recommendedName>
</protein>
<feature type="signal peptide" evidence="4">
    <location>
        <begin position="1"/>
        <end position="17"/>
    </location>
</feature>
<dbReference type="InterPro" id="IPR011042">
    <property type="entry name" value="6-blade_b-propeller_TolB-like"/>
</dbReference>
<proteinExistence type="inferred from homology"/>
<dbReference type="AlphaFoldDB" id="A0A1B6DFI2"/>
<keyword evidence="3" id="KW-0964">Secreted</keyword>
<feature type="chain" id="PRO_5008581226" description="Bee-milk protein" evidence="4">
    <location>
        <begin position="18"/>
        <end position="420"/>
    </location>
</feature>
<evidence type="ECO:0008006" key="6">
    <source>
        <dbReference type="Google" id="ProtNLM"/>
    </source>
</evidence>
<dbReference type="PRINTS" id="PR01366">
    <property type="entry name" value="ROYALJELLY"/>
</dbReference>
<name>A0A1B6DFI2_9HEMI</name>
<dbReference type="InterPro" id="IPR017996">
    <property type="entry name" value="MRJP/yellow-related"/>
</dbReference>
<evidence type="ECO:0000256" key="1">
    <source>
        <dbReference type="ARBA" id="ARBA00004613"/>
    </source>
</evidence>